<feature type="compositionally biased region" description="Basic and acidic residues" evidence="1">
    <location>
        <begin position="1"/>
        <end position="14"/>
    </location>
</feature>
<feature type="compositionally biased region" description="Basic residues" evidence="1">
    <location>
        <begin position="19"/>
        <end position="29"/>
    </location>
</feature>
<feature type="compositionally biased region" description="Basic residues" evidence="1">
    <location>
        <begin position="88"/>
        <end position="111"/>
    </location>
</feature>
<dbReference type="InterPro" id="IPR035940">
    <property type="entry name" value="CAP_sf"/>
</dbReference>
<dbReference type="CDD" id="cd05379">
    <property type="entry name" value="CAP_bacterial"/>
    <property type="match status" value="1"/>
</dbReference>
<dbReference type="Proteomes" id="UP001501442">
    <property type="component" value="Unassembled WGS sequence"/>
</dbReference>
<feature type="domain" description="SCP" evidence="3">
    <location>
        <begin position="143"/>
        <end position="260"/>
    </location>
</feature>
<sequence length="264" mass="27844">MNDKSETFWDKPDPARSTTVRRRRRRFPMRRWATIGVASTVGLGAVVGVAYAATGGSGGSRNPAEARPADSGATTSPESVPAPDNPKPTKRKSHRTTHKPAPRPSHKKTHKPTPTETRRVPAPPPVAGGPTGKAAQYAAQVLSITNSERAKHGCGALTINARLARAAQGHSADMVARHFFDHTNPDGKGPGERLAAVGYASGAWGENIAAGQQTPAAVMNSWMNSPGHRANILNCGFHAIGIGVAFGSGTPYGTYWTQDFGSER</sequence>
<dbReference type="PANTHER" id="PTHR31157:SF1">
    <property type="entry name" value="SCP DOMAIN-CONTAINING PROTEIN"/>
    <property type="match status" value="1"/>
</dbReference>
<keyword evidence="2" id="KW-0812">Transmembrane</keyword>
<evidence type="ECO:0000256" key="2">
    <source>
        <dbReference type="SAM" id="Phobius"/>
    </source>
</evidence>
<evidence type="ECO:0000256" key="1">
    <source>
        <dbReference type="SAM" id="MobiDB-lite"/>
    </source>
</evidence>
<organism evidence="4 5">
    <name type="scientific">Actinoallomurus vinaceus</name>
    <dbReference type="NCBI Taxonomy" id="1080074"/>
    <lineage>
        <taxon>Bacteria</taxon>
        <taxon>Bacillati</taxon>
        <taxon>Actinomycetota</taxon>
        <taxon>Actinomycetes</taxon>
        <taxon>Streptosporangiales</taxon>
        <taxon>Thermomonosporaceae</taxon>
        <taxon>Actinoallomurus</taxon>
    </lineage>
</organism>
<dbReference type="SUPFAM" id="SSF55797">
    <property type="entry name" value="PR-1-like"/>
    <property type="match status" value="1"/>
</dbReference>
<name>A0ABP8URV3_9ACTN</name>
<proteinExistence type="predicted"/>
<gene>
    <name evidence="4" type="ORF">GCM10023196_095980</name>
</gene>
<dbReference type="Gene3D" id="3.40.33.10">
    <property type="entry name" value="CAP"/>
    <property type="match status" value="1"/>
</dbReference>
<keyword evidence="2" id="KW-0472">Membrane</keyword>
<evidence type="ECO:0000259" key="3">
    <source>
        <dbReference type="Pfam" id="PF00188"/>
    </source>
</evidence>
<dbReference type="InterPro" id="IPR014044">
    <property type="entry name" value="CAP_dom"/>
</dbReference>
<feature type="region of interest" description="Disordered" evidence="1">
    <location>
        <begin position="1"/>
        <end position="30"/>
    </location>
</feature>
<accession>A0ABP8URV3</accession>
<dbReference type="Pfam" id="PF00188">
    <property type="entry name" value="CAP"/>
    <property type="match status" value="1"/>
</dbReference>
<keyword evidence="5" id="KW-1185">Reference proteome</keyword>
<comment type="caution">
    <text evidence="4">The sequence shown here is derived from an EMBL/GenBank/DDBJ whole genome shotgun (WGS) entry which is preliminary data.</text>
</comment>
<keyword evidence="2" id="KW-1133">Transmembrane helix</keyword>
<reference evidence="5" key="1">
    <citation type="journal article" date="2019" name="Int. J. Syst. Evol. Microbiol.">
        <title>The Global Catalogue of Microorganisms (GCM) 10K type strain sequencing project: providing services to taxonomists for standard genome sequencing and annotation.</title>
        <authorList>
            <consortium name="The Broad Institute Genomics Platform"/>
            <consortium name="The Broad Institute Genome Sequencing Center for Infectious Disease"/>
            <person name="Wu L."/>
            <person name="Ma J."/>
        </authorList>
    </citation>
    <scope>NUCLEOTIDE SEQUENCE [LARGE SCALE GENOMIC DNA]</scope>
    <source>
        <strain evidence="5">JCM 17939</strain>
    </source>
</reference>
<dbReference type="PANTHER" id="PTHR31157">
    <property type="entry name" value="SCP DOMAIN-CONTAINING PROTEIN"/>
    <property type="match status" value="1"/>
</dbReference>
<feature type="transmembrane region" description="Helical" evidence="2">
    <location>
        <begin position="32"/>
        <end position="53"/>
    </location>
</feature>
<protein>
    <recommendedName>
        <fullName evidence="3">SCP domain-containing protein</fullName>
    </recommendedName>
</protein>
<dbReference type="EMBL" id="BAABHK010000022">
    <property type="protein sequence ID" value="GAA4638406.1"/>
    <property type="molecule type" value="Genomic_DNA"/>
</dbReference>
<evidence type="ECO:0000313" key="4">
    <source>
        <dbReference type="EMBL" id="GAA4638406.1"/>
    </source>
</evidence>
<evidence type="ECO:0000313" key="5">
    <source>
        <dbReference type="Proteomes" id="UP001501442"/>
    </source>
</evidence>
<feature type="region of interest" description="Disordered" evidence="1">
    <location>
        <begin position="52"/>
        <end position="132"/>
    </location>
</feature>